<keyword evidence="2" id="KW-1185">Reference proteome</keyword>
<sequence length="30" mass="3751">MLEIAKNEHEIFKTPKWFLFNYYFKSPSEL</sequence>
<gene>
    <name evidence="1" type="ORF">SAMN00777080_1465</name>
</gene>
<proteinExistence type="predicted"/>
<accession>A0A1W2H1Q6</accession>
<dbReference type="EMBL" id="LT838813">
    <property type="protein sequence ID" value="SMD42897.1"/>
    <property type="molecule type" value="Genomic_DNA"/>
</dbReference>
<evidence type="ECO:0000313" key="2">
    <source>
        <dbReference type="Proteomes" id="UP000192333"/>
    </source>
</evidence>
<dbReference type="AlphaFoldDB" id="A0A1W2H1Q6"/>
<evidence type="ECO:0000313" key="1">
    <source>
        <dbReference type="EMBL" id="SMD42897.1"/>
    </source>
</evidence>
<protein>
    <submittedName>
        <fullName evidence="1">Uncharacterized protein</fullName>
    </submittedName>
</protein>
<reference evidence="2" key="1">
    <citation type="submission" date="2017-04" db="EMBL/GenBank/DDBJ databases">
        <authorList>
            <person name="Varghese N."/>
            <person name="Submissions S."/>
        </authorList>
    </citation>
    <scope>NUCLEOTIDE SEQUENCE [LARGE SCALE GENOMIC DNA]</scope>
    <source>
        <strain evidence="2">DSM 16537</strain>
    </source>
</reference>
<organism evidence="1 2">
    <name type="scientific">Aquiflexum balticum DSM 16537</name>
    <dbReference type="NCBI Taxonomy" id="758820"/>
    <lineage>
        <taxon>Bacteria</taxon>
        <taxon>Pseudomonadati</taxon>
        <taxon>Bacteroidota</taxon>
        <taxon>Cytophagia</taxon>
        <taxon>Cytophagales</taxon>
        <taxon>Cyclobacteriaceae</taxon>
        <taxon>Aquiflexum</taxon>
    </lineage>
</organism>
<name>A0A1W2H1Q6_9BACT</name>
<dbReference type="Proteomes" id="UP000192333">
    <property type="component" value="Chromosome I"/>
</dbReference>